<feature type="transmembrane region" description="Helical" evidence="5">
    <location>
        <begin position="255"/>
        <end position="277"/>
    </location>
</feature>
<dbReference type="EMBL" id="CAADRA010005124">
    <property type="protein sequence ID" value="VFT85367.1"/>
    <property type="molecule type" value="Genomic_DNA"/>
</dbReference>
<keyword evidence="2 4" id="KW-0547">Nucleotide-binding</keyword>
<keyword evidence="1" id="KW-0723">Serine/threonine-protein kinase</keyword>
<keyword evidence="9" id="KW-1185">Reference proteome</keyword>
<dbReference type="PANTHER" id="PTHR44329">
    <property type="entry name" value="SERINE/THREONINE-PROTEIN KINASE TNNI3K-RELATED"/>
    <property type="match status" value="1"/>
</dbReference>
<evidence type="ECO:0000256" key="5">
    <source>
        <dbReference type="SAM" id="Phobius"/>
    </source>
</evidence>
<reference evidence="8 9" key="1">
    <citation type="submission" date="2019-03" db="EMBL/GenBank/DDBJ databases">
        <authorList>
            <person name="Gaulin E."/>
            <person name="Dumas B."/>
        </authorList>
    </citation>
    <scope>NUCLEOTIDE SEQUENCE [LARGE SCALE GENOMIC DNA]</scope>
    <source>
        <strain evidence="8">CBS 568.67</strain>
    </source>
</reference>
<dbReference type="CDD" id="cd12087">
    <property type="entry name" value="TM_EGFR-like"/>
    <property type="match status" value="1"/>
</dbReference>
<proteinExistence type="predicted"/>
<organism evidence="8 9">
    <name type="scientific">Aphanomyces stellatus</name>
    <dbReference type="NCBI Taxonomy" id="120398"/>
    <lineage>
        <taxon>Eukaryota</taxon>
        <taxon>Sar</taxon>
        <taxon>Stramenopiles</taxon>
        <taxon>Oomycota</taxon>
        <taxon>Saprolegniomycetes</taxon>
        <taxon>Saprolegniales</taxon>
        <taxon>Verrucalvaceae</taxon>
        <taxon>Aphanomyces</taxon>
    </lineage>
</organism>
<dbReference type="OrthoDB" id="67754at2759"/>
<evidence type="ECO:0000313" key="7">
    <source>
        <dbReference type="EMBL" id="KAF0701035.1"/>
    </source>
</evidence>
<dbReference type="AlphaFoldDB" id="A0A485KKJ0"/>
<name>A0A485KKJ0_9STRA</name>
<dbReference type="Pfam" id="PF00069">
    <property type="entry name" value="Pkinase"/>
    <property type="match status" value="1"/>
</dbReference>
<evidence type="ECO:0000313" key="9">
    <source>
        <dbReference type="Proteomes" id="UP000332933"/>
    </source>
</evidence>
<dbReference type="InterPro" id="IPR000719">
    <property type="entry name" value="Prot_kinase_dom"/>
</dbReference>
<keyword evidence="1" id="KW-0808">Transferase</keyword>
<dbReference type="PROSITE" id="PS50011">
    <property type="entry name" value="PROTEIN_KINASE_DOM"/>
    <property type="match status" value="1"/>
</dbReference>
<evidence type="ECO:0000256" key="1">
    <source>
        <dbReference type="ARBA" id="ARBA00022527"/>
    </source>
</evidence>
<evidence type="ECO:0000313" key="8">
    <source>
        <dbReference type="EMBL" id="VFT85367.1"/>
    </source>
</evidence>
<keyword evidence="3 4" id="KW-0067">ATP-binding</keyword>
<keyword evidence="5" id="KW-1133">Transmembrane helix</keyword>
<evidence type="ECO:0000256" key="3">
    <source>
        <dbReference type="ARBA" id="ARBA00022840"/>
    </source>
</evidence>
<dbReference type="SUPFAM" id="SSF56112">
    <property type="entry name" value="Protein kinase-like (PK-like)"/>
    <property type="match status" value="1"/>
</dbReference>
<dbReference type="InterPro" id="IPR017441">
    <property type="entry name" value="Protein_kinase_ATP_BS"/>
</dbReference>
<dbReference type="EMBL" id="VJMH01005103">
    <property type="protein sequence ID" value="KAF0701035.1"/>
    <property type="molecule type" value="Genomic_DNA"/>
</dbReference>
<keyword evidence="1" id="KW-0418">Kinase</keyword>
<feature type="domain" description="Protein kinase" evidence="6">
    <location>
        <begin position="332"/>
        <end position="603"/>
    </location>
</feature>
<dbReference type="InterPro" id="IPR008271">
    <property type="entry name" value="Ser/Thr_kinase_AS"/>
</dbReference>
<dbReference type="InterPro" id="IPR001245">
    <property type="entry name" value="Ser-Thr/Tyr_kinase_cat_dom"/>
</dbReference>
<dbReference type="PRINTS" id="PR00109">
    <property type="entry name" value="TYRKINASE"/>
</dbReference>
<dbReference type="PROSITE" id="PS00108">
    <property type="entry name" value="PROTEIN_KINASE_ST"/>
    <property type="match status" value="1"/>
</dbReference>
<dbReference type="InterPro" id="IPR011009">
    <property type="entry name" value="Kinase-like_dom_sf"/>
</dbReference>
<dbReference type="GO" id="GO:0005524">
    <property type="term" value="F:ATP binding"/>
    <property type="evidence" value="ECO:0007669"/>
    <property type="project" value="UniProtKB-UniRule"/>
</dbReference>
<accession>A0A485KKJ0</accession>
<dbReference type="PROSITE" id="PS00107">
    <property type="entry name" value="PROTEIN_KINASE_ATP"/>
    <property type="match status" value="1"/>
</dbReference>
<evidence type="ECO:0000256" key="4">
    <source>
        <dbReference type="PROSITE-ProRule" id="PRU10141"/>
    </source>
</evidence>
<sequence>MSGNNTNKWLDSADYVTRFNLLFKQDPKLGTAPMLAPPDAVVARLATRGLVWDDLPALAKQAIVWDMGYVLSTNTANENQWLRVYVTRQDMTMASIMLSKAEFLAAGNGQQVSPCGPATRQYFRQQLSRFDSLDPISRCAVEIANISTVLLTDSCVWAQDALLRATDVPDLRILRHNNPSENRYGPSIHAFNAYGEVRWNTCPQDSQSAGMIIPCAIKGPSGGSSPNNATFDPAWSPLMDSWLDETKSVASSKTALIVGLSVGGVALLVAIALFFYCRRRRHRGQAKSHGTADGHTYLTGLDTPTTDYTLADGKAALDLERVRMYRLDENDIVLTVKLGAGAFADVYRGTYRGKPIAAKKLHPNRISPTQLQDFLEEIQLMATFDSPYIVKLVGAAWTRVSDMTCIMELMDGGDLKDHLAAHTPDTYPWHDKYMHVYSIAQGLVYLHSLSIIHRDLKSRNILLDSTKDAKLTDFGISKEDMQATMTLGVGTFRWMAPEVIQDQSYTVAADIYSFGCVLSEFDTHHVPYEDLKNPANGQPISDSAIMVKVASGRLQPTISAECPSWIRDLARQCLAADANERPTATELSYVIRTKLRELSFELFSI</sequence>
<reference evidence="7" key="2">
    <citation type="submission" date="2019-06" db="EMBL/GenBank/DDBJ databases">
        <title>Genomics analysis of Aphanomyces spp. identifies a new class of oomycete effector associated with host adaptation.</title>
        <authorList>
            <person name="Gaulin E."/>
        </authorList>
    </citation>
    <scope>NUCLEOTIDE SEQUENCE</scope>
    <source>
        <strain evidence="7">CBS 578.67</strain>
    </source>
</reference>
<dbReference type="GO" id="GO:0004674">
    <property type="term" value="F:protein serine/threonine kinase activity"/>
    <property type="evidence" value="ECO:0007669"/>
    <property type="project" value="UniProtKB-KW"/>
</dbReference>
<dbReference type="PANTHER" id="PTHR44329:SF214">
    <property type="entry name" value="PROTEIN KINASE DOMAIN-CONTAINING PROTEIN"/>
    <property type="match status" value="1"/>
</dbReference>
<dbReference type="SMART" id="SM00220">
    <property type="entry name" value="S_TKc"/>
    <property type="match status" value="1"/>
</dbReference>
<dbReference type="Gene3D" id="1.10.510.10">
    <property type="entry name" value="Transferase(Phosphotransferase) domain 1"/>
    <property type="match status" value="1"/>
</dbReference>
<gene>
    <name evidence="8" type="primary">Aste57867_8481</name>
    <name evidence="7" type="ORF">As57867_008449</name>
    <name evidence="8" type="ORF">ASTE57867_8481</name>
</gene>
<feature type="binding site" evidence="4">
    <location>
        <position position="360"/>
    </location>
    <ligand>
        <name>ATP</name>
        <dbReference type="ChEBI" id="CHEBI:30616"/>
    </ligand>
</feature>
<evidence type="ECO:0000259" key="6">
    <source>
        <dbReference type="PROSITE" id="PS50011"/>
    </source>
</evidence>
<keyword evidence="5" id="KW-0812">Transmembrane</keyword>
<dbReference type="Proteomes" id="UP000332933">
    <property type="component" value="Unassembled WGS sequence"/>
</dbReference>
<dbReference type="InterPro" id="IPR051681">
    <property type="entry name" value="Ser/Thr_Kinases-Pseudokinases"/>
</dbReference>
<protein>
    <submittedName>
        <fullName evidence="8">Aste57867_8481 protein</fullName>
    </submittedName>
</protein>
<keyword evidence="5" id="KW-0472">Membrane</keyword>
<evidence type="ECO:0000256" key="2">
    <source>
        <dbReference type="ARBA" id="ARBA00022741"/>
    </source>
</evidence>